<keyword evidence="5" id="KW-1185">Reference proteome</keyword>
<keyword evidence="1" id="KW-0285">Flavoprotein</keyword>
<dbReference type="PRINTS" id="PR00368">
    <property type="entry name" value="FADPNR"/>
</dbReference>
<dbReference type="SUPFAM" id="SSF51905">
    <property type="entry name" value="FAD/NAD(P)-binding domain"/>
    <property type="match status" value="1"/>
</dbReference>
<evidence type="ECO:0000256" key="2">
    <source>
        <dbReference type="ARBA" id="ARBA00023002"/>
    </source>
</evidence>
<sequence length="299" mass="31313">MQHDAIVIGGSYSGMAAALQLVRARRGVLVIDAGKRRNRFASHSHGFLGQDGVPPGEIAAQARRQLEAYPTLAWRDGRAGAITGPLDGFVVTMADGTSHHARRILFASGVADQLPAVPGLAERWGQSVFHCPYCHGYELNQGRIGIVGSSPLSLHQAELLTEWGDVTLLVNGAVEVGPGIRAKLEHRGVAIEPVPIDRIAGHADVLLADGRLLPFAGLFAAPRTSPSNALAEGMGCALEDTPMGIQVRTDVESKTSVAGVFACGDVARVPHSVSLAVGSGAMAGAQVHRSLVWPETLTP</sequence>
<dbReference type="PRINTS" id="PR00469">
    <property type="entry name" value="PNDRDTASEII"/>
</dbReference>
<reference evidence="5" key="1">
    <citation type="submission" date="2016-10" db="EMBL/GenBank/DDBJ databases">
        <authorList>
            <person name="Varghese N."/>
            <person name="Submissions S."/>
        </authorList>
    </citation>
    <scope>NUCLEOTIDE SEQUENCE [LARGE SCALE GENOMIC DNA]</scope>
    <source>
        <strain evidence="5">DSM 17101</strain>
    </source>
</reference>
<organism evidence="4 5">
    <name type="scientific">Paracidovorax cattleyae</name>
    <dbReference type="NCBI Taxonomy" id="80868"/>
    <lineage>
        <taxon>Bacteria</taxon>
        <taxon>Pseudomonadati</taxon>
        <taxon>Pseudomonadota</taxon>
        <taxon>Betaproteobacteria</taxon>
        <taxon>Burkholderiales</taxon>
        <taxon>Comamonadaceae</taxon>
        <taxon>Paracidovorax</taxon>
    </lineage>
</organism>
<dbReference type="Gene3D" id="3.50.50.60">
    <property type="entry name" value="FAD/NAD(P)-binding domain"/>
    <property type="match status" value="2"/>
</dbReference>
<dbReference type="Pfam" id="PF07992">
    <property type="entry name" value="Pyr_redox_2"/>
    <property type="match status" value="1"/>
</dbReference>
<dbReference type="PANTHER" id="PTHR48105">
    <property type="entry name" value="THIOREDOXIN REDUCTASE 1-RELATED-RELATED"/>
    <property type="match status" value="1"/>
</dbReference>
<gene>
    <name evidence="4" type="ORF">SAMN04489708_102235</name>
</gene>
<dbReference type="InterPro" id="IPR023753">
    <property type="entry name" value="FAD/NAD-binding_dom"/>
</dbReference>
<proteinExistence type="predicted"/>
<feature type="domain" description="FAD/NAD(P)-binding" evidence="3">
    <location>
        <begin position="4"/>
        <end position="280"/>
    </location>
</feature>
<keyword evidence="2" id="KW-0560">Oxidoreductase</keyword>
<accession>A0A1H0LL84</accession>
<protein>
    <submittedName>
        <fullName evidence="4">Thioredoxin reductase</fullName>
    </submittedName>
</protein>
<evidence type="ECO:0000313" key="4">
    <source>
        <dbReference type="EMBL" id="SDO68979.1"/>
    </source>
</evidence>
<evidence type="ECO:0000313" key="5">
    <source>
        <dbReference type="Proteomes" id="UP000199317"/>
    </source>
</evidence>
<name>A0A1H0LL84_9BURK</name>
<dbReference type="AlphaFoldDB" id="A0A1H0LL84"/>
<dbReference type="InterPro" id="IPR050097">
    <property type="entry name" value="Ferredoxin-NADP_redctase_2"/>
</dbReference>
<dbReference type="OrthoDB" id="9786503at2"/>
<dbReference type="Proteomes" id="UP000199317">
    <property type="component" value="Unassembled WGS sequence"/>
</dbReference>
<dbReference type="InterPro" id="IPR036188">
    <property type="entry name" value="FAD/NAD-bd_sf"/>
</dbReference>
<evidence type="ECO:0000259" key="3">
    <source>
        <dbReference type="Pfam" id="PF07992"/>
    </source>
</evidence>
<dbReference type="GO" id="GO:0016491">
    <property type="term" value="F:oxidoreductase activity"/>
    <property type="evidence" value="ECO:0007669"/>
    <property type="project" value="UniProtKB-KW"/>
</dbReference>
<dbReference type="RefSeq" id="WP_092832148.1">
    <property type="nucleotide sequence ID" value="NZ_FNJL01000002.1"/>
</dbReference>
<dbReference type="EMBL" id="FNJL01000002">
    <property type="protein sequence ID" value="SDO68979.1"/>
    <property type="molecule type" value="Genomic_DNA"/>
</dbReference>
<evidence type="ECO:0000256" key="1">
    <source>
        <dbReference type="ARBA" id="ARBA00022630"/>
    </source>
</evidence>